<keyword evidence="2" id="KW-1133">Transmembrane helix</keyword>
<comment type="caution">
    <text evidence="3">The sequence shown here is derived from an EMBL/GenBank/DDBJ whole genome shotgun (WGS) entry which is preliminary data.</text>
</comment>
<gene>
    <name evidence="3" type="ORF">E0Z10_g3708</name>
</gene>
<reference evidence="3 4" key="1">
    <citation type="submission" date="2019-03" db="EMBL/GenBank/DDBJ databases">
        <title>Draft genome sequence of Xylaria hypoxylon DSM 108379, a ubiquitous saprotrophic-parasitic fungi on hardwood.</title>
        <authorList>
            <person name="Buettner E."/>
            <person name="Leonhardt S."/>
            <person name="Gebauer A.M."/>
            <person name="Liers C."/>
            <person name="Hofrichter M."/>
            <person name="Kellner H."/>
        </authorList>
    </citation>
    <scope>NUCLEOTIDE SEQUENCE [LARGE SCALE GENOMIC DNA]</scope>
    <source>
        <strain evidence="3 4">DSM 108379</strain>
    </source>
</reference>
<feature type="region of interest" description="Disordered" evidence="1">
    <location>
        <begin position="367"/>
        <end position="388"/>
    </location>
</feature>
<evidence type="ECO:0000313" key="4">
    <source>
        <dbReference type="Proteomes" id="UP000297716"/>
    </source>
</evidence>
<feature type="region of interest" description="Disordered" evidence="1">
    <location>
        <begin position="416"/>
        <end position="450"/>
    </location>
</feature>
<protein>
    <submittedName>
        <fullName evidence="3">Uncharacterized protein</fullName>
    </submittedName>
</protein>
<proteinExistence type="predicted"/>
<organism evidence="3 4">
    <name type="scientific">Xylaria hypoxylon</name>
    <dbReference type="NCBI Taxonomy" id="37992"/>
    <lineage>
        <taxon>Eukaryota</taxon>
        <taxon>Fungi</taxon>
        <taxon>Dikarya</taxon>
        <taxon>Ascomycota</taxon>
        <taxon>Pezizomycotina</taxon>
        <taxon>Sordariomycetes</taxon>
        <taxon>Xylariomycetidae</taxon>
        <taxon>Xylariales</taxon>
        <taxon>Xylariaceae</taxon>
        <taxon>Xylaria</taxon>
    </lineage>
</organism>
<name>A0A4Z0Z131_9PEZI</name>
<evidence type="ECO:0000256" key="2">
    <source>
        <dbReference type="SAM" id="Phobius"/>
    </source>
</evidence>
<accession>A0A4Z0Z131</accession>
<evidence type="ECO:0000256" key="1">
    <source>
        <dbReference type="SAM" id="MobiDB-lite"/>
    </source>
</evidence>
<feature type="compositionally biased region" description="Low complexity" evidence="1">
    <location>
        <begin position="417"/>
        <end position="431"/>
    </location>
</feature>
<dbReference type="AlphaFoldDB" id="A0A4Z0Z131"/>
<sequence length="450" mass="49891">MVLFSRHVLLANWKFTCVHLEQDSQVQLLSVHIVSVDGQNVDDVAFSVQFQQTAPVSISYIDGATARSKLSPAPGSSDNRHASLEDELAELEMLKGQLLALEHSIALKVTHISNTFNWDRPEELLQLTDCGGLKCLFSAIYDRVKSTASKLYHGDQKEPGALVSHPHWPSSHGGQTPLIEIDGEQRLDNITSLQESGRVGSQDKSEGLISITDIGTGQPQQLNQLFVNGPHQIQHILVLVVVGLAVVINLTIMILMFQCVRLLRQRRQARWEKRRRQLRESRAACNALVATKYMDLIQWLRDSLGRESVEDQEKDAIMRRMHESDSDEGSSDTLSISMEEEIAQFRAAAGFVGNLVAAEEGRGRDRLSDRLALTRPRRASTPSSISTCPTYRSVDESLPAYDENCSPEYVADVFQYTSGSSTPGNSSPRTSISEGLTTCSSLDEDVEKKD</sequence>
<keyword evidence="2" id="KW-0812">Transmembrane</keyword>
<keyword evidence="4" id="KW-1185">Reference proteome</keyword>
<evidence type="ECO:0000313" key="3">
    <source>
        <dbReference type="EMBL" id="TGJ85085.1"/>
    </source>
</evidence>
<dbReference type="OrthoDB" id="4225201at2759"/>
<dbReference type="EMBL" id="SKBN01000053">
    <property type="protein sequence ID" value="TGJ85085.1"/>
    <property type="molecule type" value="Genomic_DNA"/>
</dbReference>
<dbReference type="STRING" id="37992.A0A4Z0Z131"/>
<feature type="transmembrane region" description="Helical" evidence="2">
    <location>
        <begin position="236"/>
        <end position="257"/>
    </location>
</feature>
<dbReference type="Proteomes" id="UP000297716">
    <property type="component" value="Unassembled WGS sequence"/>
</dbReference>
<feature type="compositionally biased region" description="Polar residues" evidence="1">
    <location>
        <begin position="432"/>
        <end position="441"/>
    </location>
</feature>
<keyword evidence="2" id="KW-0472">Membrane</keyword>